<organism evidence="6 7">
    <name type="scientific">Panaeolus cyanescens</name>
    <dbReference type="NCBI Taxonomy" id="181874"/>
    <lineage>
        <taxon>Eukaryota</taxon>
        <taxon>Fungi</taxon>
        <taxon>Dikarya</taxon>
        <taxon>Basidiomycota</taxon>
        <taxon>Agaricomycotina</taxon>
        <taxon>Agaricomycetes</taxon>
        <taxon>Agaricomycetidae</taxon>
        <taxon>Agaricales</taxon>
        <taxon>Agaricineae</taxon>
        <taxon>Galeropsidaceae</taxon>
        <taxon>Panaeolus</taxon>
    </lineage>
</organism>
<comment type="similarity">
    <text evidence="1">Belongs to the Gfa family.</text>
</comment>
<dbReference type="AlphaFoldDB" id="A0A409VQZ6"/>
<dbReference type="Gene3D" id="3.90.1590.10">
    <property type="entry name" value="glutathione-dependent formaldehyde- activating enzyme (gfa)"/>
    <property type="match status" value="1"/>
</dbReference>
<dbReference type="STRING" id="181874.A0A409VQZ6"/>
<evidence type="ECO:0000313" key="7">
    <source>
        <dbReference type="Proteomes" id="UP000284842"/>
    </source>
</evidence>
<reference evidence="6 7" key="1">
    <citation type="journal article" date="2018" name="Evol. Lett.">
        <title>Horizontal gene cluster transfer increased hallucinogenic mushroom diversity.</title>
        <authorList>
            <person name="Reynolds H.T."/>
            <person name="Vijayakumar V."/>
            <person name="Gluck-Thaler E."/>
            <person name="Korotkin H.B."/>
            <person name="Matheny P.B."/>
            <person name="Slot J.C."/>
        </authorList>
    </citation>
    <scope>NUCLEOTIDE SEQUENCE [LARGE SCALE GENOMIC DNA]</scope>
    <source>
        <strain evidence="6 7">2629</strain>
    </source>
</reference>
<dbReference type="Pfam" id="PF04828">
    <property type="entry name" value="GFA"/>
    <property type="match status" value="1"/>
</dbReference>
<dbReference type="PANTHER" id="PTHR33337">
    <property type="entry name" value="GFA DOMAIN-CONTAINING PROTEIN"/>
    <property type="match status" value="1"/>
</dbReference>
<keyword evidence="4" id="KW-0456">Lyase</keyword>
<dbReference type="PROSITE" id="PS51891">
    <property type="entry name" value="CENP_V_GFA"/>
    <property type="match status" value="1"/>
</dbReference>
<evidence type="ECO:0000259" key="5">
    <source>
        <dbReference type="PROSITE" id="PS51891"/>
    </source>
</evidence>
<dbReference type="OrthoDB" id="9985472at2759"/>
<feature type="domain" description="CENP-V/GFA" evidence="5">
    <location>
        <begin position="13"/>
        <end position="138"/>
    </location>
</feature>
<evidence type="ECO:0000256" key="4">
    <source>
        <dbReference type="ARBA" id="ARBA00023239"/>
    </source>
</evidence>
<name>A0A409VQZ6_9AGAR</name>
<dbReference type="SUPFAM" id="SSF51316">
    <property type="entry name" value="Mss4-like"/>
    <property type="match status" value="1"/>
</dbReference>
<evidence type="ECO:0000256" key="1">
    <source>
        <dbReference type="ARBA" id="ARBA00005495"/>
    </source>
</evidence>
<keyword evidence="2" id="KW-0479">Metal-binding</keyword>
<evidence type="ECO:0000256" key="3">
    <source>
        <dbReference type="ARBA" id="ARBA00022833"/>
    </source>
</evidence>
<dbReference type="Proteomes" id="UP000284842">
    <property type="component" value="Unassembled WGS sequence"/>
</dbReference>
<comment type="caution">
    <text evidence="6">The sequence shown here is derived from an EMBL/GenBank/DDBJ whole genome shotgun (WGS) entry which is preliminary data.</text>
</comment>
<gene>
    <name evidence="6" type="ORF">CVT24_007576</name>
</gene>
<proteinExistence type="inferred from homology"/>
<sequence>MSSSSSSSSPKVRKGSCLCQAIKYEVTGEPITFRICHCGNCKKASGSSFMSNLFFTGKQIRILTGEDKMKFYPDRNTSSGHALNRHFCTECGSNVFLTPTSPQAIAKDVKIVTTGTLDDPFSTPVKAELFPEQKADWVVGIHVQPSKPKL</sequence>
<dbReference type="EMBL" id="NHTK01006002">
    <property type="protein sequence ID" value="PPQ68691.1"/>
    <property type="molecule type" value="Genomic_DNA"/>
</dbReference>
<dbReference type="PANTHER" id="PTHR33337:SF39">
    <property type="entry name" value="DUF636 DOMAIN PROTEIN (AFU_ORTHOLOGUE AFUA_6G11530)"/>
    <property type="match status" value="1"/>
</dbReference>
<dbReference type="GO" id="GO:0016846">
    <property type="term" value="F:carbon-sulfur lyase activity"/>
    <property type="evidence" value="ECO:0007669"/>
    <property type="project" value="InterPro"/>
</dbReference>
<dbReference type="InParanoid" id="A0A409VQZ6"/>
<keyword evidence="3" id="KW-0862">Zinc</keyword>
<evidence type="ECO:0000313" key="6">
    <source>
        <dbReference type="EMBL" id="PPQ68691.1"/>
    </source>
</evidence>
<dbReference type="InterPro" id="IPR006913">
    <property type="entry name" value="CENP-V/GFA"/>
</dbReference>
<protein>
    <recommendedName>
        <fullName evidence="5">CENP-V/GFA domain-containing protein</fullName>
    </recommendedName>
</protein>
<keyword evidence="7" id="KW-1185">Reference proteome</keyword>
<accession>A0A409VQZ6</accession>
<evidence type="ECO:0000256" key="2">
    <source>
        <dbReference type="ARBA" id="ARBA00022723"/>
    </source>
</evidence>
<dbReference type="GO" id="GO:0046872">
    <property type="term" value="F:metal ion binding"/>
    <property type="evidence" value="ECO:0007669"/>
    <property type="project" value="UniProtKB-KW"/>
</dbReference>
<dbReference type="InterPro" id="IPR011057">
    <property type="entry name" value="Mss4-like_sf"/>
</dbReference>